<gene>
    <name evidence="2" type="ORF">GGQ63_004251</name>
</gene>
<sequence length="349" mass="37430">MSRTAPRVAVVIPAYNHAAYVAEAIESVALQDWPELTLSVLDDGSTDATCRVADAALARLHRFPSRLATQANAGSAETINRLVAGCDADYVAILNSDDCYRPGRFAAMMARARPGGDFLAFSGVAFAPEAMIAPGLTFEDWYRGQLAYALSLPTCGFILTAVNLAISSSNFLFSRALFDRVGGFNPALPLTQDWEFLFKAMRFVEPVFVPERLLDYRVHATNSFRGLADRAVAQSRAAFAAYCDWAGGEAVNPLAPTPVNWPHFFQLFARSCTPAFGAEPIGAYLPPGLLRGGLPPGPGAPADARALQRLLAESRARSANLERSTEDLMRAAAAAWEATAAAPIEDRAA</sequence>
<dbReference type="InterPro" id="IPR050834">
    <property type="entry name" value="Glycosyltransf_2"/>
</dbReference>
<dbReference type="CDD" id="cd00761">
    <property type="entry name" value="Glyco_tranf_GTA_type"/>
    <property type="match status" value="1"/>
</dbReference>
<protein>
    <submittedName>
        <fullName evidence="2">Glycosyltransferase involved in cell wall biosynthesis</fullName>
    </submittedName>
</protein>
<dbReference type="Gene3D" id="3.90.550.10">
    <property type="entry name" value="Spore Coat Polysaccharide Biosynthesis Protein SpsA, Chain A"/>
    <property type="match status" value="1"/>
</dbReference>
<keyword evidence="3" id="KW-1185">Reference proteome</keyword>
<accession>A0A7W9L424</accession>
<dbReference type="PANTHER" id="PTHR43685">
    <property type="entry name" value="GLYCOSYLTRANSFERASE"/>
    <property type="match status" value="1"/>
</dbReference>
<feature type="domain" description="Glycosyltransferase 2-like" evidence="1">
    <location>
        <begin position="10"/>
        <end position="117"/>
    </location>
</feature>
<dbReference type="SUPFAM" id="SSF53448">
    <property type="entry name" value="Nucleotide-diphospho-sugar transferases"/>
    <property type="match status" value="1"/>
</dbReference>
<dbReference type="RefSeq" id="WP_183858581.1">
    <property type="nucleotide sequence ID" value="NZ_JACHOO010000014.1"/>
</dbReference>
<comment type="caution">
    <text evidence="2">The sequence shown here is derived from an EMBL/GenBank/DDBJ whole genome shotgun (WGS) entry which is preliminary data.</text>
</comment>
<name>A0A7W9L424_9HYPH</name>
<dbReference type="PANTHER" id="PTHR43685:SF11">
    <property type="entry name" value="GLYCOSYLTRANSFERASE TAGX-RELATED"/>
    <property type="match status" value="1"/>
</dbReference>
<evidence type="ECO:0000313" key="3">
    <source>
        <dbReference type="Proteomes" id="UP000523821"/>
    </source>
</evidence>
<dbReference type="GO" id="GO:0016740">
    <property type="term" value="F:transferase activity"/>
    <property type="evidence" value="ECO:0007669"/>
    <property type="project" value="UniProtKB-KW"/>
</dbReference>
<proteinExistence type="predicted"/>
<organism evidence="2 3">
    <name type="scientific">Prosthecomicrobium pneumaticum</name>
    <dbReference type="NCBI Taxonomy" id="81895"/>
    <lineage>
        <taxon>Bacteria</taxon>
        <taxon>Pseudomonadati</taxon>
        <taxon>Pseudomonadota</taxon>
        <taxon>Alphaproteobacteria</taxon>
        <taxon>Hyphomicrobiales</taxon>
        <taxon>Kaistiaceae</taxon>
        <taxon>Prosthecomicrobium</taxon>
    </lineage>
</organism>
<dbReference type="Proteomes" id="UP000523821">
    <property type="component" value="Unassembled WGS sequence"/>
</dbReference>
<evidence type="ECO:0000259" key="1">
    <source>
        <dbReference type="Pfam" id="PF00535"/>
    </source>
</evidence>
<dbReference type="InterPro" id="IPR001173">
    <property type="entry name" value="Glyco_trans_2-like"/>
</dbReference>
<reference evidence="2 3" key="1">
    <citation type="submission" date="2020-08" db="EMBL/GenBank/DDBJ databases">
        <title>Genomic Encyclopedia of Type Strains, Phase IV (KMG-IV): sequencing the most valuable type-strain genomes for metagenomic binning, comparative biology and taxonomic classification.</title>
        <authorList>
            <person name="Goeker M."/>
        </authorList>
    </citation>
    <scope>NUCLEOTIDE SEQUENCE [LARGE SCALE GENOMIC DNA]</scope>
    <source>
        <strain evidence="2 3">DSM 16268</strain>
    </source>
</reference>
<evidence type="ECO:0000313" key="2">
    <source>
        <dbReference type="EMBL" id="MBB5755150.1"/>
    </source>
</evidence>
<dbReference type="EMBL" id="JACHOO010000014">
    <property type="protein sequence ID" value="MBB5755150.1"/>
    <property type="molecule type" value="Genomic_DNA"/>
</dbReference>
<dbReference type="AlphaFoldDB" id="A0A7W9L424"/>
<keyword evidence="2" id="KW-0808">Transferase</keyword>
<dbReference type="Pfam" id="PF00535">
    <property type="entry name" value="Glycos_transf_2"/>
    <property type="match status" value="1"/>
</dbReference>
<dbReference type="InterPro" id="IPR029044">
    <property type="entry name" value="Nucleotide-diphossugar_trans"/>
</dbReference>